<dbReference type="CDD" id="cd10282">
    <property type="entry name" value="DNase1"/>
    <property type="match status" value="1"/>
</dbReference>
<dbReference type="AlphaFoldDB" id="A0A4W4EJI5"/>
<reference evidence="16" key="5">
    <citation type="submission" date="2025-09" db="UniProtKB">
        <authorList>
            <consortium name="Ensembl"/>
        </authorList>
    </citation>
    <scope>IDENTIFICATION</scope>
</reference>
<keyword evidence="17" id="KW-1185">Reference proteome</keyword>
<evidence type="ECO:0000256" key="7">
    <source>
        <dbReference type="ARBA" id="ARBA00022824"/>
    </source>
</evidence>
<evidence type="ECO:0000259" key="15">
    <source>
        <dbReference type="Pfam" id="PF03372"/>
    </source>
</evidence>
<dbReference type="GO" id="GO:0003677">
    <property type="term" value="F:DNA binding"/>
    <property type="evidence" value="ECO:0007669"/>
    <property type="project" value="TreeGrafter"/>
</dbReference>
<evidence type="ECO:0000256" key="14">
    <source>
        <dbReference type="PIRSR" id="PIRSR000988-2"/>
    </source>
</evidence>
<dbReference type="Ensembl" id="ENSEEET00000012110.2">
    <property type="protein sequence ID" value="ENSEEEP00000011970.2"/>
    <property type="gene ID" value="ENSEEEG00000006037.2"/>
</dbReference>
<dbReference type="GO" id="GO:0004530">
    <property type="term" value="F:deoxyribonuclease I activity"/>
    <property type="evidence" value="ECO:0007669"/>
    <property type="project" value="TreeGrafter"/>
</dbReference>
<organism evidence="16 17">
    <name type="scientific">Electrophorus electricus</name>
    <name type="common">Electric eel</name>
    <name type="synonym">Gymnotus electricus</name>
    <dbReference type="NCBI Taxonomy" id="8005"/>
    <lineage>
        <taxon>Eukaryota</taxon>
        <taxon>Metazoa</taxon>
        <taxon>Chordata</taxon>
        <taxon>Craniata</taxon>
        <taxon>Vertebrata</taxon>
        <taxon>Euteleostomi</taxon>
        <taxon>Actinopterygii</taxon>
        <taxon>Neopterygii</taxon>
        <taxon>Teleostei</taxon>
        <taxon>Ostariophysi</taxon>
        <taxon>Gymnotiformes</taxon>
        <taxon>Gymnotoidei</taxon>
        <taxon>Gymnotidae</taxon>
        <taxon>Electrophorus</taxon>
    </lineage>
</organism>
<proteinExistence type="inferred from homology"/>
<dbReference type="PANTHER" id="PTHR11371">
    <property type="entry name" value="DEOXYRIBONUCLEASE"/>
    <property type="match status" value="1"/>
</dbReference>
<evidence type="ECO:0000256" key="11">
    <source>
        <dbReference type="ARBA" id="ARBA00042003"/>
    </source>
</evidence>
<evidence type="ECO:0000313" key="17">
    <source>
        <dbReference type="Proteomes" id="UP000314983"/>
    </source>
</evidence>
<feature type="active site" evidence="13">
    <location>
        <position position="167"/>
    </location>
</feature>
<feature type="active site" evidence="13">
    <location>
        <position position="112"/>
    </location>
</feature>
<name>A0A4W4EJI5_ELEEL</name>
<dbReference type="GO" id="GO:0005783">
    <property type="term" value="C:endoplasmic reticulum"/>
    <property type="evidence" value="ECO:0007669"/>
    <property type="project" value="UniProtKB-SubCell"/>
</dbReference>
<dbReference type="PANTHER" id="PTHR11371:SF28">
    <property type="entry name" value="DEOXYRIBONUCLEASE-1-LIKE 1"/>
    <property type="match status" value="1"/>
</dbReference>
<dbReference type="InterPro" id="IPR036691">
    <property type="entry name" value="Endo/exonu/phosph_ase_sf"/>
</dbReference>
<dbReference type="Proteomes" id="UP000314983">
    <property type="component" value="Chromosome 24"/>
</dbReference>
<keyword evidence="7" id="KW-0256">Endoplasmic reticulum</keyword>
<evidence type="ECO:0000256" key="12">
    <source>
        <dbReference type="ARBA" id="ARBA00043073"/>
    </source>
</evidence>
<protein>
    <recommendedName>
        <fullName evidence="10">Deoxyribonuclease-1-like 1</fullName>
    </recommendedName>
    <alternativeName>
        <fullName evidence="12">DNase X</fullName>
    </alternativeName>
    <alternativeName>
        <fullName evidence="11">Deoxyribonuclease I-like 1</fullName>
    </alternativeName>
</protein>
<feature type="domain" description="Endonuclease/exonuclease/phosphatase" evidence="15">
    <location>
        <begin position="37"/>
        <end position="286"/>
    </location>
</feature>
<evidence type="ECO:0000256" key="10">
    <source>
        <dbReference type="ARBA" id="ARBA00041152"/>
    </source>
</evidence>
<evidence type="ECO:0000256" key="8">
    <source>
        <dbReference type="ARBA" id="ARBA00023157"/>
    </source>
</evidence>
<evidence type="ECO:0000256" key="1">
    <source>
        <dbReference type="ARBA" id="ARBA00004240"/>
    </source>
</evidence>
<dbReference type="SMART" id="SM00476">
    <property type="entry name" value="DNaseIc"/>
    <property type="match status" value="1"/>
</dbReference>
<dbReference type="SUPFAM" id="SSF56219">
    <property type="entry name" value="DNase I-like"/>
    <property type="match status" value="1"/>
</dbReference>
<dbReference type="InterPro" id="IPR016202">
    <property type="entry name" value="DNase_I"/>
</dbReference>
<evidence type="ECO:0000256" key="2">
    <source>
        <dbReference type="ARBA" id="ARBA00007359"/>
    </source>
</evidence>
<dbReference type="Gene3D" id="3.60.10.10">
    <property type="entry name" value="Endonuclease/exonuclease/phosphatase"/>
    <property type="match status" value="1"/>
</dbReference>
<keyword evidence="5" id="KW-0255">Endonuclease</keyword>
<gene>
    <name evidence="16" type="primary">DNASE1L1</name>
</gene>
<reference evidence="17" key="1">
    <citation type="journal article" date="2014" name="Science">
        <title>Nonhuman genetics. Genomic basis for the convergent evolution of electric organs.</title>
        <authorList>
            <person name="Gallant J.R."/>
            <person name="Traeger L.L."/>
            <person name="Volkening J.D."/>
            <person name="Moffett H."/>
            <person name="Chen P.H."/>
            <person name="Novina C.D."/>
            <person name="Phillips G.N.Jr."/>
            <person name="Anand R."/>
            <person name="Wells G.B."/>
            <person name="Pinch M."/>
            <person name="Guth R."/>
            <person name="Unguez G.A."/>
            <person name="Albert J.S."/>
            <person name="Zakon H.H."/>
            <person name="Samanta M.P."/>
            <person name="Sussman M.R."/>
        </authorList>
    </citation>
    <scope>NUCLEOTIDE SEQUENCE [LARGE SCALE GENOMIC DNA]</scope>
</reference>
<keyword evidence="6" id="KW-0378">Hydrolase</keyword>
<keyword evidence="9" id="KW-0325">Glycoprotein</keyword>
<keyword evidence="8 14" id="KW-1015">Disulfide bond</keyword>
<comment type="similarity">
    <text evidence="2">Belongs to the DNase I family.</text>
</comment>
<reference evidence="16" key="4">
    <citation type="submission" date="2025-08" db="UniProtKB">
        <authorList>
            <consortium name="Ensembl"/>
        </authorList>
    </citation>
    <scope>IDENTIFICATION</scope>
</reference>
<keyword evidence="3" id="KW-0540">Nuclease</keyword>
<dbReference type="GO" id="GO:0005634">
    <property type="term" value="C:nucleus"/>
    <property type="evidence" value="ECO:0007669"/>
    <property type="project" value="TreeGrafter"/>
</dbReference>
<dbReference type="GO" id="GO:0006308">
    <property type="term" value="P:DNA catabolic process"/>
    <property type="evidence" value="ECO:0007669"/>
    <property type="project" value="InterPro"/>
</dbReference>
<evidence type="ECO:0000256" key="3">
    <source>
        <dbReference type="ARBA" id="ARBA00022722"/>
    </source>
</evidence>
<evidence type="ECO:0000256" key="6">
    <source>
        <dbReference type="ARBA" id="ARBA00022801"/>
    </source>
</evidence>
<evidence type="ECO:0000313" key="16">
    <source>
        <dbReference type="Ensembl" id="ENSEEEP00000011970.2"/>
    </source>
</evidence>
<dbReference type="PRINTS" id="PR00130">
    <property type="entry name" value="DNASEI"/>
</dbReference>
<dbReference type="PIRSF" id="PIRSF000988">
    <property type="entry name" value="DNase_I_euk"/>
    <property type="match status" value="1"/>
</dbReference>
<accession>A0A4W4EJI5</accession>
<evidence type="ECO:0000256" key="5">
    <source>
        <dbReference type="ARBA" id="ARBA00022759"/>
    </source>
</evidence>
<dbReference type="GeneTree" id="ENSGT00950000182846"/>
<dbReference type="FunFam" id="3.60.10.10:FF:000007">
    <property type="entry name" value="Deoxyribonuclease"/>
    <property type="match status" value="1"/>
</dbReference>
<reference evidence="16" key="3">
    <citation type="submission" date="2020-05" db="EMBL/GenBank/DDBJ databases">
        <title>Electrophorus electricus (electric eel) genome, fEleEle1, primary haplotype.</title>
        <authorList>
            <person name="Myers G."/>
            <person name="Meyer A."/>
            <person name="Fedrigo O."/>
            <person name="Formenti G."/>
            <person name="Rhie A."/>
            <person name="Tracey A."/>
            <person name="Sims Y."/>
            <person name="Jarvis E.D."/>
        </authorList>
    </citation>
    <scope>NUCLEOTIDE SEQUENCE [LARGE SCALE GENOMIC DNA]</scope>
</reference>
<reference evidence="17" key="2">
    <citation type="journal article" date="2017" name="Sci. Adv.">
        <title>A tail of two voltages: Proteomic comparison of the three electric organs of the electric eel.</title>
        <authorList>
            <person name="Traeger L.L."/>
            <person name="Sabat G."/>
            <person name="Barrett-Wilt G.A."/>
            <person name="Wells G.B."/>
            <person name="Sussman M.R."/>
        </authorList>
    </citation>
    <scope>NUCLEOTIDE SEQUENCE [LARGE SCALE GENOMIC DNA]</scope>
</reference>
<dbReference type="InterPro" id="IPR005135">
    <property type="entry name" value="Endo/exonuclease/phosphatase"/>
</dbReference>
<keyword evidence="4" id="KW-0732">Signal</keyword>
<evidence type="ECO:0000256" key="13">
    <source>
        <dbReference type="PIRSR" id="PIRSR000988-1"/>
    </source>
</evidence>
<comment type="subcellular location">
    <subcellularLocation>
        <location evidence="1">Endoplasmic reticulum</location>
    </subcellularLocation>
</comment>
<sequence>SAVHSCSYISSMTPPFTLLFLIYVIAQPPCHGFKICAFNIQSFGESKAEDGNLMNIITRIVSRCDVCLLQEVRDYRKKAIPRLLKSLNNYDSNYRYDYVSSERLGRTPTYQEQYVFVFRTGSVKLKDQYQYPDKQPGDEDAFAREPFIVYLQAPKTVIGEFVLIPMHTSPTNATKEIDELYDVFKDVTQRWKTKDIMFLGDFNAACGYVAKKNKKNIRLYSISSFTWLIDDKQDTTVRKSTNCAYDRIVVHGDHFLRAVVPFSARPFDFTTEYHLDESQALRVSDHFPIEVDLKTKSGSEQISTPLCLLPATFGLLLLLQP</sequence>
<feature type="disulfide bond" description="Essential for enzymatic activity" evidence="14">
    <location>
        <begin position="206"/>
        <end position="243"/>
    </location>
</feature>
<evidence type="ECO:0000256" key="9">
    <source>
        <dbReference type="ARBA" id="ARBA00023180"/>
    </source>
</evidence>
<evidence type="ECO:0000256" key="4">
    <source>
        <dbReference type="ARBA" id="ARBA00022729"/>
    </source>
</evidence>
<dbReference type="Pfam" id="PF03372">
    <property type="entry name" value="Exo_endo_phos"/>
    <property type="match status" value="1"/>
</dbReference>